<feature type="transmembrane region" description="Helical" evidence="4">
    <location>
        <begin position="295"/>
        <end position="317"/>
    </location>
</feature>
<organism evidence="6 7">
    <name type="scientific">Caballeronia catudaia</name>
    <dbReference type="NCBI Taxonomy" id="1777136"/>
    <lineage>
        <taxon>Bacteria</taxon>
        <taxon>Pseudomonadati</taxon>
        <taxon>Pseudomonadota</taxon>
        <taxon>Betaproteobacteria</taxon>
        <taxon>Burkholderiales</taxon>
        <taxon>Burkholderiaceae</taxon>
        <taxon>Caballeronia</taxon>
    </lineage>
</organism>
<dbReference type="Pfam" id="PF07690">
    <property type="entry name" value="MFS_1"/>
    <property type="match status" value="1"/>
</dbReference>
<dbReference type="PANTHER" id="PTHR23539">
    <property type="entry name" value="MFS TRANSPORTER"/>
    <property type="match status" value="1"/>
</dbReference>
<dbReference type="InterPro" id="IPR020846">
    <property type="entry name" value="MFS_dom"/>
</dbReference>
<feature type="transmembrane region" description="Helical" evidence="4">
    <location>
        <begin position="176"/>
        <end position="196"/>
    </location>
</feature>
<accession>A0A158CTT2</accession>
<dbReference type="InterPro" id="IPR036259">
    <property type="entry name" value="MFS_trans_sf"/>
</dbReference>
<proteinExistence type="predicted"/>
<feature type="transmembrane region" description="Helical" evidence="4">
    <location>
        <begin position="25"/>
        <end position="47"/>
    </location>
</feature>
<keyword evidence="3 4" id="KW-0472">Membrane</keyword>
<keyword evidence="2 4" id="KW-1133">Transmembrane helix</keyword>
<evidence type="ECO:0000256" key="3">
    <source>
        <dbReference type="ARBA" id="ARBA00023136"/>
    </source>
</evidence>
<feature type="transmembrane region" description="Helical" evidence="4">
    <location>
        <begin position="59"/>
        <end position="81"/>
    </location>
</feature>
<dbReference type="GO" id="GO:0022857">
    <property type="term" value="F:transmembrane transporter activity"/>
    <property type="evidence" value="ECO:0007669"/>
    <property type="project" value="InterPro"/>
</dbReference>
<dbReference type="SUPFAM" id="SSF103473">
    <property type="entry name" value="MFS general substrate transporter"/>
    <property type="match status" value="1"/>
</dbReference>
<evidence type="ECO:0000313" key="6">
    <source>
        <dbReference type="EMBL" id="SAK85793.1"/>
    </source>
</evidence>
<dbReference type="InterPro" id="IPR011701">
    <property type="entry name" value="MFS"/>
</dbReference>
<evidence type="ECO:0000256" key="2">
    <source>
        <dbReference type="ARBA" id="ARBA00022989"/>
    </source>
</evidence>
<dbReference type="PANTHER" id="PTHR23539:SF1">
    <property type="entry name" value="MAJOR FACILITATOR SUPERFAMILY (MFS) PROFILE DOMAIN-CONTAINING PROTEIN"/>
    <property type="match status" value="1"/>
</dbReference>
<name>A0A158CTT2_9BURK</name>
<keyword evidence="7" id="KW-1185">Reference proteome</keyword>
<dbReference type="EMBL" id="FCOF02000040">
    <property type="protein sequence ID" value="SAK85793.1"/>
    <property type="molecule type" value="Genomic_DNA"/>
</dbReference>
<feature type="transmembrane region" description="Helical" evidence="4">
    <location>
        <begin position="233"/>
        <end position="257"/>
    </location>
</feature>
<feature type="transmembrane region" description="Helical" evidence="4">
    <location>
        <begin position="387"/>
        <end position="408"/>
    </location>
</feature>
<dbReference type="PROSITE" id="PS50850">
    <property type="entry name" value="MFS"/>
    <property type="match status" value="1"/>
</dbReference>
<dbReference type="Proteomes" id="UP000054870">
    <property type="component" value="Unassembled WGS sequence"/>
</dbReference>
<feature type="transmembrane region" description="Helical" evidence="4">
    <location>
        <begin position="329"/>
        <end position="350"/>
    </location>
</feature>
<protein>
    <submittedName>
        <fullName evidence="6">Major facilitator transporter</fullName>
    </submittedName>
</protein>
<feature type="transmembrane region" description="Helical" evidence="4">
    <location>
        <begin position="269"/>
        <end position="288"/>
    </location>
</feature>
<reference evidence="6" key="1">
    <citation type="submission" date="2016-01" db="EMBL/GenBank/DDBJ databases">
        <authorList>
            <person name="Peeters C."/>
        </authorList>
    </citation>
    <scope>NUCLEOTIDE SEQUENCE [LARGE SCALE GENOMIC DNA]</scope>
    <source>
        <strain evidence="6">LMG 29318</strain>
    </source>
</reference>
<comment type="caution">
    <text evidence="6">The sequence shown here is derived from an EMBL/GenBank/DDBJ whole genome shotgun (WGS) entry which is preliminary data.</text>
</comment>
<feature type="transmembrane region" description="Helical" evidence="4">
    <location>
        <begin position="152"/>
        <end position="170"/>
    </location>
</feature>
<dbReference type="AlphaFoldDB" id="A0A158CTT2"/>
<sequence>MKPGVQVAPQLALMQIHNVKATRPLLAVSFFAADVQAGVGPFLGIYLQSHGWTTDRIGTVLTIGGIVGMLVTTPAGALVDATSRRRTVVAAASALSIVSAIIIWLFHGFWSVTLSQIATAIAGATMGPALAGLTLGIVGRQNFDRQYGRNQVANHAGNIAAAALSGWLGAWLGMPYIFALSAAFGAGCILTALWIPPGSVHRHYARGIAKDDADDASDIRADALRVLLRNRSLLVLSAALAAFNLGNSAMLPLYSLAVASTHAADPSHVTAANIVISQIVMLVAAAYASRAIRRFGFWWIILATLATLPLRAVTAAFVPPAWGIVPVQVFDGIGAGFQSVAVPALVVHLLHGSGRVNLGQGAVLGVEAAGACLSPMLGGWIAHRYGFPAAFVALGSLSVVSLAIWVGYGQRVREALDTRRDELGKLADVGSSTLLP</sequence>
<evidence type="ECO:0000313" key="7">
    <source>
        <dbReference type="Proteomes" id="UP000054870"/>
    </source>
</evidence>
<keyword evidence="1 4" id="KW-0812">Transmembrane</keyword>
<feature type="transmembrane region" description="Helical" evidence="4">
    <location>
        <begin position="116"/>
        <end position="140"/>
    </location>
</feature>
<dbReference type="Gene3D" id="1.20.1250.20">
    <property type="entry name" value="MFS general substrate transporter like domains"/>
    <property type="match status" value="2"/>
</dbReference>
<evidence type="ECO:0000259" key="5">
    <source>
        <dbReference type="PROSITE" id="PS50850"/>
    </source>
</evidence>
<feature type="domain" description="Major facilitator superfamily (MFS) profile" evidence="5">
    <location>
        <begin position="1"/>
        <end position="413"/>
    </location>
</feature>
<feature type="transmembrane region" description="Helical" evidence="4">
    <location>
        <begin position="88"/>
        <end position="110"/>
    </location>
</feature>
<gene>
    <name evidence="6" type="ORF">AWB75_05742</name>
</gene>
<evidence type="ECO:0000256" key="4">
    <source>
        <dbReference type="SAM" id="Phobius"/>
    </source>
</evidence>
<evidence type="ECO:0000256" key="1">
    <source>
        <dbReference type="ARBA" id="ARBA00022692"/>
    </source>
</evidence>
<feature type="transmembrane region" description="Helical" evidence="4">
    <location>
        <begin position="362"/>
        <end position="381"/>
    </location>
</feature>